<feature type="region of interest" description="Disordered" evidence="1">
    <location>
        <begin position="1"/>
        <end position="92"/>
    </location>
</feature>
<evidence type="ECO:0000313" key="2">
    <source>
        <dbReference type="EMBL" id="CAA9584209.1"/>
    </source>
</evidence>
<dbReference type="AlphaFoldDB" id="A0A6J4VVP4"/>
<name>A0A6J4VVP4_9BACT</name>
<feature type="non-terminal residue" evidence="2">
    <location>
        <position position="1"/>
    </location>
</feature>
<accession>A0A6J4VVP4</accession>
<reference evidence="2" key="1">
    <citation type="submission" date="2020-02" db="EMBL/GenBank/DDBJ databases">
        <authorList>
            <person name="Meier V. D."/>
        </authorList>
    </citation>
    <scope>NUCLEOTIDE SEQUENCE</scope>
    <source>
        <strain evidence="2">AVDCRST_MAG19</strain>
    </source>
</reference>
<feature type="non-terminal residue" evidence="2">
    <location>
        <position position="92"/>
    </location>
</feature>
<gene>
    <name evidence="2" type="ORF">AVDCRST_MAG19-4464</name>
</gene>
<feature type="compositionally biased region" description="Gly residues" evidence="1">
    <location>
        <begin position="57"/>
        <end position="70"/>
    </location>
</feature>
<organism evidence="2">
    <name type="scientific">uncultured Thermomicrobiales bacterium</name>
    <dbReference type="NCBI Taxonomy" id="1645740"/>
    <lineage>
        <taxon>Bacteria</taxon>
        <taxon>Pseudomonadati</taxon>
        <taxon>Thermomicrobiota</taxon>
        <taxon>Thermomicrobia</taxon>
        <taxon>Thermomicrobiales</taxon>
        <taxon>environmental samples</taxon>
    </lineage>
</organism>
<proteinExistence type="predicted"/>
<protein>
    <submittedName>
        <fullName evidence="2">Uncharacterized protein</fullName>
    </submittedName>
</protein>
<evidence type="ECO:0000256" key="1">
    <source>
        <dbReference type="SAM" id="MobiDB-lite"/>
    </source>
</evidence>
<sequence length="92" mass="9686">RPLRPPPGRSGPRQAPEPPRRQRADGPFCSPPWHLDQASQGRPAGAGDRRRACAGRQDGGGADRPGAGRGGGDRSHGWHRRGLLRAAGGDDV</sequence>
<dbReference type="EMBL" id="CADCWL010000245">
    <property type="protein sequence ID" value="CAA9584209.1"/>
    <property type="molecule type" value="Genomic_DNA"/>
</dbReference>